<protein>
    <submittedName>
        <fullName evidence="3">Uncharacterized protein</fullName>
    </submittedName>
</protein>
<evidence type="ECO:0000256" key="1">
    <source>
        <dbReference type="SAM" id="Coils"/>
    </source>
</evidence>
<feature type="region of interest" description="Disordered" evidence="2">
    <location>
        <begin position="368"/>
        <end position="389"/>
    </location>
</feature>
<proteinExistence type="predicted"/>
<evidence type="ECO:0000313" key="3">
    <source>
        <dbReference type="EMBL" id="THU98725.1"/>
    </source>
</evidence>
<feature type="compositionally biased region" description="Low complexity" evidence="2">
    <location>
        <begin position="368"/>
        <end position="387"/>
    </location>
</feature>
<accession>A0A4V4HGH2</accession>
<reference evidence="3 4" key="1">
    <citation type="journal article" date="2019" name="Nat. Ecol. Evol.">
        <title>Megaphylogeny resolves global patterns of mushroom evolution.</title>
        <authorList>
            <person name="Varga T."/>
            <person name="Krizsan K."/>
            <person name="Foldi C."/>
            <person name="Dima B."/>
            <person name="Sanchez-Garcia M."/>
            <person name="Sanchez-Ramirez S."/>
            <person name="Szollosi G.J."/>
            <person name="Szarkandi J.G."/>
            <person name="Papp V."/>
            <person name="Albert L."/>
            <person name="Andreopoulos W."/>
            <person name="Angelini C."/>
            <person name="Antonin V."/>
            <person name="Barry K.W."/>
            <person name="Bougher N.L."/>
            <person name="Buchanan P."/>
            <person name="Buyck B."/>
            <person name="Bense V."/>
            <person name="Catcheside P."/>
            <person name="Chovatia M."/>
            <person name="Cooper J."/>
            <person name="Damon W."/>
            <person name="Desjardin D."/>
            <person name="Finy P."/>
            <person name="Geml J."/>
            <person name="Haridas S."/>
            <person name="Hughes K."/>
            <person name="Justo A."/>
            <person name="Karasinski D."/>
            <person name="Kautmanova I."/>
            <person name="Kiss B."/>
            <person name="Kocsube S."/>
            <person name="Kotiranta H."/>
            <person name="LaButti K.M."/>
            <person name="Lechner B.E."/>
            <person name="Liimatainen K."/>
            <person name="Lipzen A."/>
            <person name="Lukacs Z."/>
            <person name="Mihaltcheva S."/>
            <person name="Morgado L.N."/>
            <person name="Niskanen T."/>
            <person name="Noordeloos M.E."/>
            <person name="Ohm R.A."/>
            <person name="Ortiz-Santana B."/>
            <person name="Ovrebo C."/>
            <person name="Racz N."/>
            <person name="Riley R."/>
            <person name="Savchenko A."/>
            <person name="Shiryaev A."/>
            <person name="Soop K."/>
            <person name="Spirin V."/>
            <person name="Szebenyi C."/>
            <person name="Tomsovsky M."/>
            <person name="Tulloss R.E."/>
            <person name="Uehling J."/>
            <person name="Grigoriev I.V."/>
            <person name="Vagvolgyi C."/>
            <person name="Papp T."/>
            <person name="Martin F.M."/>
            <person name="Miettinen O."/>
            <person name="Hibbett D.S."/>
            <person name="Nagy L.G."/>
        </authorList>
    </citation>
    <scope>NUCLEOTIDE SEQUENCE [LARGE SCALE GENOMIC DNA]</scope>
    <source>
        <strain evidence="3 4">CBS 962.96</strain>
    </source>
</reference>
<dbReference type="Proteomes" id="UP000297245">
    <property type="component" value="Unassembled WGS sequence"/>
</dbReference>
<dbReference type="EMBL" id="ML179131">
    <property type="protein sequence ID" value="THU98725.1"/>
    <property type="molecule type" value="Genomic_DNA"/>
</dbReference>
<keyword evidence="1" id="KW-0175">Coiled coil</keyword>
<sequence length="474" mass="53377">MPRPKLYHTKAERLCAHRVKSLKYYEKNRDKINESRRRTYQLQQQAQAQAEEKERRVKQARTEKRKLKERSNLTSQLMMRVNEQYRGLAEQLKGTPTAFFDTLYQEYVYNANIPHTPSTTFAEVITLLTVTVDTMEKTTGQLYQVGGVTRELKEAEELTRKVQLYLTWAEDLQCGAMEGLTVLEMLYKQHRLKFQSVQSTNIVSHLLVDPYLHAVASSPRSLSRRHKVLQALLLEVLHAPAAAEPDNTERQRNSQPLLPPPLTQPSSQISTEPPTYSASLSGPGGDATKSFFGWLHAPPPEVIKARWPNAESSGGYIVARGLRVGFFADWPIVKALTNGVSGMYQQRFSRFDLALEEYTQVLAGASRAYPSPKSISSSSQSNELFSHNDPSLKNRDLEFQVDRHCNIRVSPVTQDLPPAFGDSMPSGSGNRSIVHVSVSNQASQWDQEIPGVETWVRGDEAVHSAPIVISDDED</sequence>
<name>A0A4V4HGH2_DENBC</name>
<dbReference type="OrthoDB" id="3110572at2759"/>
<organism evidence="3 4">
    <name type="scientific">Dendrothele bispora (strain CBS 962.96)</name>
    <dbReference type="NCBI Taxonomy" id="1314807"/>
    <lineage>
        <taxon>Eukaryota</taxon>
        <taxon>Fungi</taxon>
        <taxon>Dikarya</taxon>
        <taxon>Basidiomycota</taxon>
        <taxon>Agaricomycotina</taxon>
        <taxon>Agaricomycetes</taxon>
        <taxon>Agaricomycetidae</taxon>
        <taxon>Agaricales</taxon>
        <taxon>Agaricales incertae sedis</taxon>
        <taxon>Dendrothele</taxon>
    </lineage>
</organism>
<evidence type="ECO:0000313" key="4">
    <source>
        <dbReference type="Proteomes" id="UP000297245"/>
    </source>
</evidence>
<feature type="region of interest" description="Disordered" evidence="2">
    <location>
        <begin position="242"/>
        <end position="282"/>
    </location>
</feature>
<dbReference type="AlphaFoldDB" id="A0A4V4HGH2"/>
<feature type="compositionally biased region" description="Polar residues" evidence="2">
    <location>
        <begin position="269"/>
        <end position="280"/>
    </location>
</feature>
<feature type="coiled-coil region" evidence="1">
    <location>
        <begin position="43"/>
        <end position="70"/>
    </location>
</feature>
<evidence type="ECO:0000256" key="2">
    <source>
        <dbReference type="SAM" id="MobiDB-lite"/>
    </source>
</evidence>
<gene>
    <name evidence="3" type="ORF">K435DRAFT_856372</name>
</gene>
<keyword evidence="4" id="KW-1185">Reference proteome</keyword>